<reference evidence="1 2" key="1">
    <citation type="submission" date="2020-04" db="EMBL/GenBank/DDBJ databases">
        <title>Marinobacter oceani sp. nov., isolated from marine solar saltern.</title>
        <authorList>
            <person name="Chen X.-Y."/>
        </authorList>
    </citation>
    <scope>NUCLEOTIDE SEQUENCE [LARGE SCALE GENOMIC DNA]</scope>
    <source>
        <strain evidence="1 2">W62</strain>
    </source>
</reference>
<dbReference type="RefSeq" id="WP_135954149.1">
    <property type="nucleotide sequence ID" value="NZ_SRZX01000001.1"/>
</dbReference>
<accession>A0A7Y0RB33</accession>
<evidence type="ECO:0000313" key="1">
    <source>
        <dbReference type="EMBL" id="NMT62788.1"/>
    </source>
</evidence>
<sequence>MQMDNLELSKKVCGLAASAYLANKHRGGKAGGEGVQYENWFAVYNAAKLVTDTIQNGLPAPLLSTQTMDFVDDFVILWNEDSCHQHFQLKNTENVSWSSGDHPIADDFRYQKLLNEGAGVGKTSATLVLPCPEKAGRLQKSMPEDISNYSAVEQFAFGETLNHLLQIEPKLRDALASLCVNADLDKIERLGSLFVGEWVSNCGTPCNLMDLWEGVLRHEPNYVRSLSRVDILEKFEAILMQIEGFHYTMGQGFFEWSYLESDSGVLEYSVGSEKFSEFQRIIVMEEPSTFEELERHLI</sequence>
<dbReference type="OrthoDB" id="9155334at2"/>
<gene>
    <name evidence="1" type="ORF">HIU99_04170</name>
</gene>
<dbReference type="AlphaFoldDB" id="A0A7Y0RB33"/>
<organism evidence="1 2">
    <name type="scientific">Marinobacter orientalis</name>
    <dbReference type="NCBI Taxonomy" id="1928859"/>
    <lineage>
        <taxon>Bacteria</taxon>
        <taxon>Pseudomonadati</taxon>
        <taxon>Pseudomonadota</taxon>
        <taxon>Gammaproteobacteria</taxon>
        <taxon>Pseudomonadales</taxon>
        <taxon>Marinobacteraceae</taxon>
        <taxon>Marinobacter</taxon>
    </lineage>
</organism>
<name>A0A7Y0RB33_9GAMM</name>
<proteinExistence type="predicted"/>
<keyword evidence="2" id="KW-1185">Reference proteome</keyword>
<comment type="caution">
    <text evidence="1">The sequence shown here is derived from an EMBL/GenBank/DDBJ whole genome shotgun (WGS) entry which is preliminary data.</text>
</comment>
<protein>
    <submittedName>
        <fullName evidence="1">Uncharacterized protein</fullName>
    </submittedName>
</protein>
<evidence type="ECO:0000313" key="2">
    <source>
        <dbReference type="Proteomes" id="UP000567186"/>
    </source>
</evidence>
<dbReference type="EMBL" id="JABCKY010000001">
    <property type="protein sequence ID" value="NMT62788.1"/>
    <property type="molecule type" value="Genomic_DNA"/>
</dbReference>
<dbReference type="Proteomes" id="UP000567186">
    <property type="component" value="Unassembled WGS sequence"/>
</dbReference>